<feature type="domain" description="G-protein coupled receptors family 2 profile 1" evidence="4">
    <location>
        <begin position="200"/>
        <end position="256"/>
    </location>
</feature>
<keyword evidence="7" id="KW-1185">Reference proteome</keyword>
<evidence type="ECO:0000256" key="1">
    <source>
        <dbReference type="ARBA" id="ARBA00010933"/>
    </source>
</evidence>
<dbReference type="InterPro" id="IPR043159">
    <property type="entry name" value="Lectin_gal-bd_sf"/>
</dbReference>
<keyword evidence="2" id="KW-0430">Lectin</keyword>
<dbReference type="GO" id="GO:0004930">
    <property type="term" value="F:G protein-coupled receptor activity"/>
    <property type="evidence" value="ECO:0007669"/>
    <property type="project" value="InterPro"/>
</dbReference>
<dbReference type="GO" id="GO:0030246">
    <property type="term" value="F:carbohydrate binding"/>
    <property type="evidence" value="ECO:0007669"/>
    <property type="project" value="UniProtKB-KW"/>
</dbReference>
<name>A0A087UM86_STEMI</name>
<evidence type="ECO:0000259" key="5">
    <source>
        <dbReference type="PROSITE" id="PS50228"/>
    </source>
</evidence>
<feature type="signal peptide" evidence="3">
    <location>
        <begin position="1"/>
        <end position="16"/>
    </location>
</feature>
<dbReference type="AlphaFoldDB" id="A0A087UM86"/>
<comment type="similarity">
    <text evidence="1">Belongs to the G-protein coupled receptor 2 family. LN-TM7 subfamily.</text>
</comment>
<dbReference type="FunFam" id="2.60.120.740:FF:000001">
    <property type="entry name" value="Adhesion G protein-coupled receptor L2"/>
    <property type="match status" value="1"/>
</dbReference>
<dbReference type="Gene3D" id="2.60.120.740">
    <property type="match status" value="1"/>
</dbReference>
<dbReference type="InterPro" id="IPR000922">
    <property type="entry name" value="Lectin_gal-bd_dom"/>
</dbReference>
<dbReference type="Pfam" id="PF02140">
    <property type="entry name" value="SUEL_Lectin"/>
    <property type="match status" value="1"/>
</dbReference>
<dbReference type="OrthoDB" id="1100386at2759"/>
<reference evidence="6 7" key="1">
    <citation type="submission" date="2013-11" db="EMBL/GenBank/DDBJ databases">
        <title>Genome sequencing of Stegodyphus mimosarum.</title>
        <authorList>
            <person name="Bechsgaard J."/>
        </authorList>
    </citation>
    <scope>NUCLEOTIDE SEQUENCE [LARGE SCALE GENOMIC DNA]</scope>
</reference>
<evidence type="ECO:0000313" key="7">
    <source>
        <dbReference type="Proteomes" id="UP000054359"/>
    </source>
</evidence>
<dbReference type="OMA" id="QCILESM"/>
<proteinExistence type="inferred from homology"/>
<sequence>MEVGLLLGLLLSAASARRPEYRTAYACEGGQLHISCEEGYLIHLIRANYGRFSISICNEHGSLDWSVDCSSHRSYYVIYERCNLMSSCVVSATSETFADPCPGTFKYLEVQYQCILESMTTSSSPSSELISTTSTTTRPPIIIPLTRSSKPTIFTTPVTTTFTPKLSTIPYTTAGTLSTTKYTPPRSTTAVTLFNKEGHCYPTQSRNLSWDWTKAGTEVVQKCPGGTFGEARWRCGTNPVQWVPESPDLSECSSLWVDNLRN</sequence>
<gene>
    <name evidence="6" type="ORF">X975_01994</name>
</gene>
<dbReference type="GO" id="GO:0016020">
    <property type="term" value="C:membrane"/>
    <property type="evidence" value="ECO:0007669"/>
    <property type="project" value="InterPro"/>
</dbReference>
<keyword evidence="3" id="KW-0732">Signal</keyword>
<dbReference type="Gene3D" id="4.10.1240.10">
    <property type="entry name" value="GPCR, family 2, extracellular hormone receptor domain"/>
    <property type="match status" value="1"/>
</dbReference>
<dbReference type="PROSITE" id="PS50228">
    <property type="entry name" value="SUEL_LECTIN"/>
    <property type="match status" value="1"/>
</dbReference>
<feature type="chain" id="PRO_5001830732" description="Latrophilin Cirl" evidence="3">
    <location>
        <begin position="17"/>
        <end position="262"/>
    </location>
</feature>
<accession>A0A087UM86</accession>
<evidence type="ECO:0000259" key="4">
    <source>
        <dbReference type="PROSITE" id="PS50227"/>
    </source>
</evidence>
<protein>
    <recommendedName>
        <fullName evidence="8">Latrophilin Cirl</fullName>
    </recommendedName>
</protein>
<dbReference type="InterPro" id="IPR036445">
    <property type="entry name" value="GPCR_2_extracell_dom_sf"/>
</dbReference>
<feature type="non-terminal residue" evidence="6">
    <location>
        <position position="262"/>
    </location>
</feature>
<dbReference type="Proteomes" id="UP000054359">
    <property type="component" value="Unassembled WGS sequence"/>
</dbReference>
<feature type="domain" description="SUEL-type lectin" evidence="5">
    <location>
        <begin position="26"/>
        <end position="115"/>
    </location>
</feature>
<dbReference type="InterPro" id="IPR001879">
    <property type="entry name" value="GPCR_2_extracellular_dom"/>
</dbReference>
<evidence type="ECO:0000256" key="3">
    <source>
        <dbReference type="SAM" id="SignalP"/>
    </source>
</evidence>
<dbReference type="STRING" id="407821.A0A087UM86"/>
<organism evidence="6 7">
    <name type="scientific">Stegodyphus mimosarum</name>
    <name type="common">African social velvet spider</name>
    <dbReference type="NCBI Taxonomy" id="407821"/>
    <lineage>
        <taxon>Eukaryota</taxon>
        <taxon>Metazoa</taxon>
        <taxon>Ecdysozoa</taxon>
        <taxon>Arthropoda</taxon>
        <taxon>Chelicerata</taxon>
        <taxon>Arachnida</taxon>
        <taxon>Araneae</taxon>
        <taxon>Araneomorphae</taxon>
        <taxon>Entelegynae</taxon>
        <taxon>Eresoidea</taxon>
        <taxon>Eresidae</taxon>
        <taxon>Stegodyphus</taxon>
    </lineage>
</organism>
<dbReference type="SMART" id="SM00008">
    <property type="entry name" value="HormR"/>
    <property type="match status" value="1"/>
</dbReference>
<evidence type="ECO:0000256" key="2">
    <source>
        <dbReference type="ARBA" id="ARBA00022734"/>
    </source>
</evidence>
<evidence type="ECO:0008006" key="8">
    <source>
        <dbReference type="Google" id="ProtNLM"/>
    </source>
</evidence>
<dbReference type="PROSITE" id="PS50227">
    <property type="entry name" value="G_PROTEIN_RECEP_F2_3"/>
    <property type="match status" value="1"/>
</dbReference>
<dbReference type="PANTHER" id="PTHR46780">
    <property type="entry name" value="PROTEIN EVA-1"/>
    <property type="match status" value="1"/>
</dbReference>
<evidence type="ECO:0000313" key="6">
    <source>
        <dbReference type="EMBL" id="KFM78475.1"/>
    </source>
</evidence>
<dbReference type="CDD" id="cd22830">
    <property type="entry name" value="Gal_Rha_Lectin_dCirl"/>
    <property type="match status" value="1"/>
</dbReference>
<dbReference type="EMBL" id="KK120530">
    <property type="protein sequence ID" value="KFM78475.1"/>
    <property type="molecule type" value="Genomic_DNA"/>
</dbReference>